<proteinExistence type="predicted"/>
<dbReference type="InterPro" id="IPR001387">
    <property type="entry name" value="Cro/C1-type_HTH"/>
</dbReference>
<gene>
    <name evidence="2" type="ORF">ACFSJS_17070</name>
</gene>
<comment type="caution">
    <text evidence="2">The sequence shown here is derived from an EMBL/GenBank/DDBJ whole genome shotgun (WGS) entry which is preliminary data.</text>
</comment>
<protein>
    <recommendedName>
        <fullName evidence="1">HTH cro/C1-type domain-containing protein</fullName>
    </recommendedName>
</protein>
<evidence type="ECO:0000313" key="2">
    <source>
        <dbReference type="EMBL" id="MFD1831357.1"/>
    </source>
</evidence>
<evidence type="ECO:0000313" key="3">
    <source>
        <dbReference type="Proteomes" id="UP001597365"/>
    </source>
</evidence>
<keyword evidence="3" id="KW-1185">Reference proteome</keyword>
<sequence length="200" mass="22630">MARTDPYDRLRALLERLDGALESRGETREDVLDIERLSAATGLTKRNVGSLLRGRRLRPRDPEEYVPQRVVRLRERHEAACGKTLARMVDDLTAGGRMKEAWARLLLQGQRVPSVPHLTVLADYFGVEVVYFTDPGPVALARELRPIVEGLEPDTFEELMRRFEIREVHARADGPLTEQQKRTIAGLIEVVLSQGKGTRP</sequence>
<evidence type="ECO:0000259" key="1">
    <source>
        <dbReference type="PROSITE" id="PS50943"/>
    </source>
</evidence>
<dbReference type="PROSITE" id="PS50943">
    <property type="entry name" value="HTH_CROC1"/>
    <property type="match status" value="1"/>
</dbReference>
<dbReference type="RefSeq" id="WP_380901191.1">
    <property type="nucleotide sequence ID" value="NZ_JBHUFU010000009.1"/>
</dbReference>
<dbReference type="Gene3D" id="1.10.260.40">
    <property type="entry name" value="lambda repressor-like DNA-binding domains"/>
    <property type="match status" value="1"/>
</dbReference>
<dbReference type="Proteomes" id="UP001597365">
    <property type="component" value="Unassembled WGS sequence"/>
</dbReference>
<name>A0ABW4PKT6_9ACTN</name>
<dbReference type="EMBL" id="JBHUFU010000009">
    <property type="protein sequence ID" value="MFD1831357.1"/>
    <property type="molecule type" value="Genomic_DNA"/>
</dbReference>
<organism evidence="2 3">
    <name type="scientific">Streptomyces desertarenae</name>
    <dbReference type="NCBI Taxonomy" id="2666184"/>
    <lineage>
        <taxon>Bacteria</taxon>
        <taxon>Bacillati</taxon>
        <taxon>Actinomycetota</taxon>
        <taxon>Actinomycetes</taxon>
        <taxon>Kitasatosporales</taxon>
        <taxon>Streptomycetaceae</taxon>
        <taxon>Streptomyces</taxon>
    </lineage>
</organism>
<reference evidence="3" key="1">
    <citation type="journal article" date="2019" name="Int. J. Syst. Evol. Microbiol.">
        <title>The Global Catalogue of Microorganisms (GCM) 10K type strain sequencing project: providing services to taxonomists for standard genome sequencing and annotation.</title>
        <authorList>
            <consortium name="The Broad Institute Genomics Platform"/>
            <consortium name="The Broad Institute Genome Sequencing Center for Infectious Disease"/>
            <person name="Wu L."/>
            <person name="Ma J."/>
        </authorList>
    </citation>
    <scope>NUCLEOTIDE SEQUENCE [LARGE SCALE GENOMIC DNA]</scope>
    <source>
        <strain evidence="3">CGMCC 4.7455</strain>
    </source>
</reference>
<feature type="domain" description="HTH cro/C1-type" evidence="1">
    <location>
        <begin position="108"/>
        <end position="132"/>
    </location>
</feature>
<dbReference type="InterPro" id="IPR010982">
    <property type="entry name" value="Lambda_DNA-bd_dom_sf"/>
</dbReference>
<accession>A0ABW4PKT6</accession>